<evidence type="ECO:0000313" key="3">
    <source>
        <dbReference type="Proteomes" id="UP000675781"/>
    </source>
</evidence>
<dbReference type="PANTHER" id="PTHR12277">
    <property type="entry name" value="ALPHA/BETA HYDROLASE DOMAIN-CONTAINING PROTEIN"/>
    <property type="match status" value="1"/>
</dbReference>
<evidence type="ECO:0000313" key="2">
    <source>
        <dbReference type="EMBL" id="MBR7831913.1"/>
    </source>
</evidence>
<dbReference type="InterPro" id="IPR029058">
    <property type="entry name" value="AB_hydrolase_fold"/>
</dbReference>
<dbReference type="GO" id="GO:0016787">
    <property type="term" value="F:hydrolase activity"/>
    <property type="evidence" value="ECO:0007669"/>
    <property type="project" value="UniProtKB-KW"/>
</dbReference>
<dbReference type="RefSeq" id="WP_212526451.1">
    <property type="nucleotide sequence ID" value="NZ_JAGSOG010000004.1"/>
</dbReference>
<dbReference type="InterPro" id="IPR022742">
    <property type="entry name" value="Hydrolase_4"/>
</dbReference>
<dbReference type="Gene3D" id="3.40.50.1820">
    <property type="entry name" value="alpha/beta hydrolase"/>
    <property type="match status" value="1"/>
</dbReference>
<proteinExistence type="predicted"/>
<sequence>MLGLTGANLLLMDYRGYGTSSPAKPSAATTAADACAGLRHLTEERGIPLSQIWICGRSIGSTIAVRLAVEYPDCAGLILISPLTNTVDVWPFGTALRPLRWLGLAKAFDSRARITGLRLPVLIVTGTRDTVGTPAMAAELHRRAAGPKRLELVEGAGHNTICQIARERIPQLITDMMSGQDVPTAKPTS</sequence>
<dbReference type="EMBL" id="JAGSOG010000004">
    <property type="protein sequence ID" value="MBR7831913.1"/>
    <property type="molecule type" value="Genomic_DNA"/>
</dbReference>
<protein>
    <submittedName>
        <fullName evidence="2">Alpha/beta hydrolase</fullName>
    </submittedName>
</protein>
<reference evidence="2" key="1">
    <citation type="submission" date="2021-04" db="EMBL/GenBank/DDBJ databases">
        <title>Genome based classification of Actinospica acidithermotolerans sp. nov., an actinobacterium isolated from an Indonesian hot spring.</title>
        <authorList>
            <person name="Kusuma A.B."/>
            <person name="Putra K.E."/>
            <person name="Nafisah S."/>
            <person name="Loh J."/>
            <person name="Nouioui I."/>
            <person name="Goodfellow M."/>
        </authorList>
    </citation>
    <scope>NUCLEOTIDE SEQUENCE</scope>
    <source>
        <strain evidence="2">CSCA 57</strain>
    </source>
</reference>
<dbReference type="AlphaFoldDB" id="A0A941IPF9"/>
<dbReference type="Proteomes" id="UP000675781">
    <property type="component" value="Unassembled WGS sequence"/>
</dbReference>
<name>A0A941IPF9_9ACTN</name>
<dbReference type="PANTHER" id="PTHR12277:SF81">
    <property type="entry name" value="PROTEIN ABHD13"/>
    <property type="match status" value="1"/>
</dbReference>
<gene>
    <name evidence="2" type="ORF">KDL01_01495</name>
</gene>
<dbReference type="Pfam" id="PF12146">
    <property type="entry name" value="Hydrolase_4"/>
    <property type="match status" value="1"/>
</dbReference>
<dbReference type="SUPFAM" id="SSF53474">
    <property type="entry name" value="alpha/beta-Hydrolases"/>
    <property type="match status" value="1"/>
</dbReference>
<feature type="domain" description="Serine aminopeptidase S33" evidence="1">
    <location>
        <begin position="4"/>
        <end position="87"/>
    </location>
</feature>
<evidence type="ECO:0000259" key="1">
    <source>
        <dbReference type="Pfam" id="PF12146"/>
    </source>
</evidence>
<comment type="caution">
    <text evidence="2">The sequence shown here is derived from an EMBL/GenBank/DDBJ whole genome shotgun (WGS) entry which is preliminary data.</text>
</comment>
<keyword evidence="3" id="KW-1185">Reference proteome</keyword>
<keyword evidence="2" id="KW-0378">Hydrolase</keyword>
<accession>A0A941IPF9</accession>
<organism evidence="2 3">
    <name type="scientific">Actinospica durhamensis</name>
    <dbReference type="NCBI Taxonomy" id="1508375"/>
    <lineage>
        <taxon>Bacteria</taxon>
        <taxon>Bacillati</taxon>
        <taxon>Actinomycetota</taxon>
        <taxon>Actinomycetes</taxon>
        <taxon>Catenulisporales</taxon>
        <taxon>Actinospicaceae</taxon>
        <taxon>Actinospica</taxon>
    </lineage>
</organism>